<gene>
    <name evidence="2" type="ORF">DPMN_186865</name>
</gene>
<reference evidence="2" key="2">
    <citation type="submission" date="2020-11" db="EMBL/GenBank/DDBJ databases">
        <authorList>
            <person name="McCartney M.A."/>
            <person name="Auch B."/>
            <person name="Kono T."/>
            <person name="Mallez S."/>
            <person name="Becker A."/>
            <person name="Gohl D.M."/>
            <person name="Silverstein K.A.T."/>
            <person name="Koren S."/>
            <person name="Bechman K.B."/>
            <person name="Herman A."/>
            <person name="Abrahante J.E."/>
            <person name="Garbe J."/>
        </authorList>
    </citation>
    <scope>NUCLEOTIDE SEQUENCE</scope>
    <source>
        <strain evidence="2">Duluth1</strain>
        <tissue evidence="2">Whole animal</tissue>
    </source>
</reference>
<keyword evidence="3" id="KW-1185">Reference proteome</keyword>
<comment type="caution">
    <text evidence="2">The sequence shown here is derived from an EMBL/GenBank/DDBJ whole genome shotgun (WGS) entry which is preliminary data.</text>
</comment>
<name>A0A9D4DMY9_DREPO</name>
<dbReference type="Proteomes" id="UP000828390">
    <property type="component" value="Unassembled WGS sequence"/>
</dbReference>
<feature type="compositionally biased region" description="Polar residues" evidence="1">
    <location>
        <begin position="102"/>
        <end position="112"/>
    </location>
</feature>
<evidence type="ECO:0000313" key="3">
    <source>
        <dbReference type="Proteomes" id="UP000828390"/>
    </source>
</evidence>
<sequence length="112" mass="13069">MIREFERVVRENQYTEHNIASKEEMKEKVLEAFMIQHYADKLFYSEFSSEEDVSDMCFLEDCLEIFLTIRGFAMARAIQRTISRGKIFDKSAPSKSLRGSLKSISADQLSRN</sequence>
<feature type="region of interest" description="Disordered" evidence="1">
    <location>
        <begin position="90"/>
        <end position="112"/>
    </location>
</feature>
<dbReference type="EMBL" id="JAIWYP010000010">
    <property type="protein sequence ID" value="KAH3752249.1"/>
    <property type="molecule type" value="Genomic_DNA"/>
</dbReference>
<protein>
    <submittedName>
        <fullName evidence="2">Uncharacterized protein</fullName>
    </submittedName>
</protein>
<reference evidence="2" key="1">
    <citation type="journal article" date="2019" name="bioRxiv">
        <title>The Genome of the Zebra Mussel, Dreissena polymorpha: A Resource for Invasive Species Research.</title>
        <authorList>
            <person name="McCartney M.A."/>
            <person name="Auch B."/>
            <person name="Kono T."/>
            <person name="Mallez S."/>
            <person name="Zhang Y."/>
            <person name="Obille A."/>
            <person name="Becker A."/>
            <person name="Abrahante J.E."/>
            <person name="Garbe J."/>
            <person name="Badalamenti J.P."/>
            <person name="Herman A."/>
            <person name="Mangelson H."/>
            <person name="Liachko I."/>
            <person name="Sullivan S."/>
            <person name="Sone E.D."/>
            <person name="Koren S."/>
            <person name="Silverstein K.A.T."/>
            <person name="Beckman K.B."/>
            <person name="Gohl D.M."/>
        </authorList>
    </citation>
    <scope>NUCLEOTIDE SEQUENCE</scope>
    <source>
        <strain evidence="2">Duluth1</strain>
        <tissue evidence="2">Whole animal</tissue>
    </source>
</reference>
<accession>A0A9D4DMY9</accession>
<proteinExistence type="predicted"/>
<evidence type="ECO:0000256" key="1">
    <source>
        <dbReference type="SAM" id="MobiDB-lite"/>
    </source>
</evidence>
<evidence type="ECO:0000313" key="2">
    <source>
        <dbReference type="EMBL" id="KAH3752249.1"/>
    </source>
</evidence>
<dbReference type="AlphaFoldDB" id="A0A9D4DMY9"/>
<organism evidence="2 3">
    <name type="scientific">Dreissena polymorpha</name>
    <name type="common">Zebra mussel</name>
    <name type="synonym">Mytilus polymorpha</name>
    <dbReference type="NCBI Taxonomy" id="45954"/>
    <lineage>
        <taxon>Eukaryota</taxon>
        <taxon>Metazoa</taxon>
        <taxon>Spiralia</taxon>
        <taxon>Lophotrochozoa</taxon>
        <taxon>Mollusca</taxon>
        <taxon>Bivalvia</taxon>
        <taxon>Autobranchia</taxon>
        <taxon>Heteroconchia</taxon>
        <taxon>Euheterodonta</taxon>
        <taxon>Imparidentia</taxon>
        <taxon>Neoheterodontei</taxon>
        <taxon>Myida</taxon>
        <taxon>Dreissenoidea</taxon>
        <taxon>Dreissenidae</taxon>
        <taxon>Dreissena</taxon>
    </lineage>
</organism>